<proteinExistence type="predicted"/>
<dbReference type="AlphaFoldDB" id="A0A0F9A6X7"/>
<dbReference type="EMBL" id="LAZR01059386">
    <property type="protein sequence ID" value="KKK67906.1"/>
    <property type="molecule type" value="Genomic_DNA"/>
</dbReference>
<sequence>MPLDPSSSINENGLFLETSSSGTYFVLRRNITGTPEDHRVEQTAWNRASLLVGDRRQNLPALDLDMANILV</sequence>
<feature type="non-terminal residue" evidence="1">
    <location>
        <position position="71"/>
    </location>
</feature>
<name>A0A0F9A6X7_9ZZZZ</name>
<protein>
    <submittedName>
        <fullName evidence="1">Uncharacterized protein</fullName>
    </submittedName>
</protein>
<reference evidence="1" key="1">
    <citation type="journal article" date="2015" name="Nature">
        <title>Complex archaea that bridge the gap between prokaryotes and eukaryotes.</title>
        <authorList>
            <person name="Spang A."/>
            <person name="Saw J.H."/>
            <person name="Jorgensen S.L."/>
            <person name="Zaremba-Niedzwiedzka K."/>
            <person name="Martijn J."/>
            <person name="Lind A.E."/>
            <person name="van Eijk R."/>
            <person name="Schleper C."/>
            <person name="Guy L."/>
            <person name="Ettema T.J."/>
        </authorList>
    </citation>
    <scope>NUCLEOTIDE SEQUENCE</scope>
</reference>
<comment type="caution">
    <text evidence="1">The sequence shown here is derived from an EMBL/GenBank/DDBJ whole genome shotgun (WGS) entry which is preliminary data.</text>
</comment>
<evidence type="ECO:0000313" key="1">
    <source>
        <dbReference type="EMBL" id="KKK67906.1"/>
    </source>
</evidence>
<organism evidence="1">
    <name type="scientific">marine sediment metagenome</name>
    <dbReference type="NCBI Taxonomy" id="412755"/>
    <lineage>
        <taxon>unclassified sequences</taxon>
        <taxon>metagenomes</taxon>
        <taxon>ecological metagenomes</taxon>
    </lineage>
</organism>
<gene>
    <name evidence="1" type="ORF">LCGC14_2949420</name>
</gene>
<accession>A0A0F9A6X7</accession>